<accession>A0A6J4VQN1</accession>
<feature type="region of interest" description="Disordered" evidence="1">
    <location>
        <begin position="1"/>
        <end position="38"/>
    </location>
</feature>
<reference evidence="2" key="1">
    <citation type="submission" date="2020-02" db="EMBL/GenBank/DDBJ databases">
        <authorList>
            <person name="Meier V. D."/>
        </authorList>
    </citation>
    <scope>NUCLEOTIDE SEQUENCE</scope>
    <source>
        <strain evidence="2">AVDCRST_MAG19</strain>
    </source>
</reference>
<protein>
    <submittedName>
        <fullName evidence="2">Uncharacterized protein</fullName>
    </submittedName>
</protein>
<sequence length="90" mass="9424">MRFAGDRPRSGACVRSETERPLGPPARSAVAPQSRPVGGERAILHERCGDCCDAPGPFMVEGVTTGCLDRAVAGRTLPVGIPRPGASVRR</sequence>
<gene>
    <name evidence="2" type="ORF">AVDCRST_MAG19-4295</name>
</gene>
<evidence type="ECO:0000313" key="2">
    <source>
        <dbReference type="EMBL" id="CAA9582837.1"/>
    </source>
</evidence>
<organism evidence="2">
    <name type="scientific">uncultured Thermomicrobiales bacterium</name>
    <dbReference type="NCBI Taxonomy" id="1645740"/>
    <lineage>
        <taxon>Bacteria</taxon>
        <taxon>Pseudomonadati</taxon>
        <taxon>Thermomicrobiota</taxon>
        <taxon>Thermomicrobia</taxon>
        <taxon>Thermomicrobiales</taxon>
        <taxon>environmental samples</taxon>
    </lineage>
</organism>
<dbReference type="EMBL" id="CADCWL010000237">
    <property type="protein sequence ID" value="CAA9582837.1"/>
    <property type="molecule type" value="Genomic_DNA"/>
</dbReference>
<name>A0A6J4VQN1_9BACT</name>
<proteinExistence type="predicted"/>
<evidence type="ECO:0000256" key="1">
    <source>
        <dbReference type="SAM" id="MobiDB-lite"/>
    </source>
</evidence>
<dbReference type="AlphaFoldDB" id="A0A6J4VQN1"/>